<proteinExistence type="predicted"/>
<sequence>MSKFSSIVKEQASRQVIRKWPVIVTYGYLQPQGILHVYLATLEGIQCLMEGDGVCGRKERRRTTGTLTHWNKHNSESCYFRSYFVRILRRDDVDGVKMAFVVSVYEKAHRLPCASYSTTAVNSEQLMQTSFSLLGSVKTR</sequence>
<dbReference type="AlphaFoldDB" id="A0A4C1ZNC9"/>
<name>A0A4C1ZNC9_EUMVA</name>
<organism evidence="1 2">
    <name type="scientific">Eumeta variegata</name>
    <name type="common">Bagworm moth</name>
    <name type="synonym">Eumeta japonica</name>
    <dbReference type="NCBI Taxonomy" id="151549"/>
    <lineage>
        <taxon>Eukaryota</taxon>
        <taxon>Metazoa</taxon>
        <taxon>Ecdysozoa</taxon>
        <taxon>Arthropoda</taxon>
        <taxon>Hexapoda</taxon>
        <taxon>Insecta</taxon>
        <taxon>Pterygota</taxon>
        <taxon>Neoptera</taxon>
        <taxon>Endopterygota</taxon>
        <taxon>Lepidoptera</taxon>
        <taxon>Glossata</taxon>
        <taxon>Ditrysia</taxon>
        <taxon>Tineoidea</taxon>
        <taxon>Psychidae</taxon>
        <taxon>Oiketicinae</taxon>
        <taxon>Eumeta</taxon>
    </lineage>
</organism>
<keyword evidence="2" id="KW-1185">Reference proteome</keyword>
<evidence type="ECO:0000313" key="2">
    <source>
        <dbReference type="Proteomes" id="UP000299102"/>
    </source>
</evidence>
<dbReference type="EMBL" id="BGZK01001988">
    <property type="protein sequence ID" value="GBP89278.1"/>
    <property type="molecule type" value="Genomic_DNA"/>
</dbReference>
<accession>A0A4C1ZNC9</accession>
<comment type="caution">
    <text evidence="1">The sequence shown here is derived from an EMBL/GenBank/DDBJ whole genome shotgun (WGS) entry which is preliminary data.</text>
</comment>
<protein>
    <submittedName>
        <fullName evidence="1">Uncharacterized protein</fullName>
    </submittedName>
</protein>
<dbReference type="Proteomes" id="UP000299102">
    <property type="component" value="Unassembled WGS sequence"/>
</dbReference>
<gene>
    <name evidence="1" type="ORF">EVAR_63803_1</name>
</gene>
<evidence type="ECO:0000313" key="1">
    <source>
        <dbReference type="EMBL" id="GBP89278.1"/>
    </source>
</evidence>
<reference evidence="1 2" key="1">
    <citation type="journal article" date="2019" name="Commun. Biol.">
        <title>The bagworm genome reveals a unique fibroin gene that provides high tensile strength.</title>
        <authorList>
            <person name="Kono N."/>
            <person name="Nakamura H."/>
            <person name="Ohtoshi R."/>
            <person name="Tomita M."/>
            <person name="Numata K."/>
            <person name="Arakawa K."/>
        </authorList>
    </citation>
    <scope>NUCLEOTIDE SEQUENCE [LARGE SCALE GENOMIC DNA]</scope>
</reference>